<dbReference type="InterPro" id="IPR018201">
    <property type="entry name" value="Ketoacyl_synth_AS"/>
</dbReference>
<dbReference type="Gene3D" id="1.10.1200.10">
    <property type="entry name" value="ACP-like"/>
    <property type="match status" value="1"/>
</dbReference>
<dbReference type="InterPro" id="IPR049900">
    <property type="entry name" value="PKS_mFAS_DH"/>
</dbReference>
<dbReference type="InterPro" id="IPR036736">
    <property type="entry name" value="ACP-like_sf"/>
</dbReference>
<reference evidence="12 13" key="1">
    <citation type="submission" date="2022-03" db="EMBL/GenBank/DDBJ databases">
        <title>Genome data of Colletotrichum spp.</title>
        <authorList>
            <person name="Utami Y.D."/>
            <person name="Hiruma K."/>
        </authorList>
    </citation>
    <scope>NUCLEOTIDE SEQUENCE [LARGE SCALE GENOMIC DNA]</scope>
    <source>
        <strain evidence="12 13">MAFF 239500</strain>
    </source>
</reference>
<dbReference type="Pfam" id="PF16073">
    <property type="entry name" value="SAT"/>
    <property type="match status" value="1"/>
</dbReference>
<dbReference type="Gene3D" id="3.10.129.110">
    <property type="entry name" value="Polyketide synthase dehydratase"/>
    <property type="match status" value="1"/>
</dbReference>
<dbReference type="Pfam" id="PF00698">
    <property type="entry name" value="Acyl_transf_1"/>
    <property type="match status" value="1"/>
</dbReference>
<dbReference type="GO" id="GO:0004312">
    <property type="term" value="F:fatty acid synthase activity"/>
    <property type="evidence" value="ECO:0007669"/>
    <property type="project" value="TreeGrafter"/>
</dbReference>
<feature type="region of interest" description="N-terminal hotdog fold" evidence="7">
    <location>
        <begin position="1215"/>
        <end position="1348"/>
    </location>
</feature>
<dbReference type="PANTHER" id="PTHR43775">
    <property type="entry name" value="FATTY ACID SYNTHASE"/>
    <property type="match status" value="1"/>
</dbReference>
<dbReference type="SUPFAM" id="SSF53901">
    <property type="entry name" value="Thiolase-like"/>
    <property type="match status" value="1"/>
</dbReference>
<dbReference type="Pfam" id="PF02801">
    <property type="entry name" value="Ketoacyl-synt_C"/>
    <property type="match status" value="1"/>
</dbReference>
<dbReference type="InterPro" id="IPR029063">
    <property type="entry name" value="SAM-dependent_MTases_sf"/>
</dbReference>
<dbReference type="GO" id="GO:0008168">
    <property type="term" value="F:methyltransferase activity"/>
    <property type="evidence" value="ECO:0007669"/>
    <property type="project" value="UniProtKB-KW"/>
</dbReference>
<dbReference type="InterPro" id="IPR006162">
    <property type="entry name" value="Ppantetheine_attach_site"/>
</dbReference>
<dbReference type="PROSITE" id="PS00012">
    <property type="entry name" value="PHOSPHOPANTETHEINE"/>
    <property type="match status" value="1"/>
</dbReference>
<dbReference type="InterPro" id="IPR009081">
    <property type="entry name" value="PP-bd_ACP"/>
</dbReference>
<dbReference type="Gene3D" id="3.40.50.150">
    <property type="entry name" value="Vaccinia Virus protein VP39"/>
    <property type="match status" value="1"/>
</dbReference>
<comment type="caution">
    <text evidence="7">Lacks conserved residue(s) required for the propagation of feature annotation.</text>
</comment>
<dbReference type="InterPro" id="IPR016039">
    <property type="entry name" value="Thiolase-like"/>
</dbReference>
<evidence type="ECO:0000259" key="9">
    <source>
        <dbReference type="PROSITE" id="PS50075"/>
    </source>
</evidence>
<dbReference type="SUPFAM" id="SSF52151">
    <property type="entry name" value="FabD/lysophospholipase-like"/>
    <property type="match status" value="1"/>
</dbReference>
<dbReference type="Gene3D" id="3.30.70.3290">
    <property type="match status" value="1"/>
</dbReference>
<name>A0AA37LIH8_9PEZI</name>
<evidence type="ECO:0000313" key="12">
    <source>
        <dbReference type="EMBL" id="GKT46889.1"/>
    </source>
</evidence>
<dbReference type="GeneID" id="73327872"/>
<comment type="pathway">
    <text evidence="1">Secondary metabolite biosynthesis.</text>
</comment>
<proteinExistence type="predicted"/>
<keyword evidence="4" id="KW-0489">Methyltransferase</keyword>
<dbReference type="CDD" id="cd00833">
    <property type="entry name" value="PKS"/>
    <property type="match status" value="1"/>
</dbReference>
<dbReference type="Gene3D" id="3.40.47.10">
    <property type="match status" value="1"/>
</dbReference>
<accession>A0AA37LIH8</accession>
<dbReference type="InterPro" id="IPR016036">
    <property type="entry name" value="Malonyl_transacylase_ACP-bd"/>
</dbReference>
<evidence type="ECO:0000256" key="5">
    <source>
        <dbReference type="ARBA" id="ARBA00022679"/>
    </source>
</evidence>
<dbReference type="PANTHER" id="PTHR43775:SF21">
    <property type="entry name" value="NON-REDUCING POLYKETIDE SYNTHASE AUSA-RELATED"/>
    <property type="match status" value="1"/>
</dbReference>
<dbReference type="PROSITE" id="PS52019">
    <property type="entry name" value="PKS_MFAS_DH"/>
    <property type="match status" value="1"/>
</dbReference>
<evidence type="ECO:0000256" key="1">
    <source>
        <dbReference type="ARBA" id="ARBA00005179"/>
    </source>
</evidence>
<dbReference type="RefSeq" id="XP_049129239.1">
    <property type="nucleotide sequence ID" value="XM_049273282.1"/>
</dbReference>
<dbReference type="InterPro" id="IPR050091">
    <property type="entry name" value="PKS_NRPS_Biosynth_Enz"/>
</dbReference>
<dbReference type="SUPFAM" id="SSF53335">
    <property type="entry name" value="S-adenosyl-L-methionine-dependent methyltransferases"/>
    <property type="match status" value="1"/>
</dbReference>
<dbReference type="EMBL" id="BQXU01000017">
    <property type="protein sequence ID" value="GKT46889.1"/>
    <property type="molecule type" value="Genomic_DNA"/>
</dbReference>
<dbReference type="InterPro" id="IPR014030">
    <property type="entry name" value="Ketoacyl_synth_N"/>
</dbReference>
<dbReference type="Pfam" id="PF18558">
    <property type="entry name" value="HTH_51"/>
    <property type="match status" value="1"/>
</dbReference>
<dbReference type="GO" id="GO:0004315">
    <property type="term" value="F:3-oxoacyl-[acyl-carrier-protein] synthase activity"/>
    <property type="evidence" value="ECO:0007669"/>
    <property type="project" value="InterPro"/>
</dbReference>
<dbReference type="SMART" id="SM00827">
    <property type="entry name" value="PKS_AT"/>
    <property type="match status" value="1"/>
</dbReference>
<keyword evidence="3" id="KW-0597">Phosphoprotein</keyword>
<evidence type="ECO:0000256" key="2">
    <source>
        <dbReference type="ARBA" id="ARBA00022450"/>
    </source>
</evidence>
<evidence type="ECO:0000256" key="7">
    <source>
        <dbReference type="PROSITE-ProRule" id="PRU01363"/>
    </source>
</evidence>
<evidence type="ECO:0000256" key="4">
    <source>
        <dbReference type="ARBA" id="ARBA00022603"/>
    </source>
</evidence>
<dbReference type="Pfam" id="PF00109">
    <property type="entry name" value="ketoacyl-synt"/>
    <property type="match status" value="2"/>
</dbReference>
<dbReference type="Pfam" id="PF08242">
    <property type="entry name" value="Methyltransf_12"/>
    <property type="match status" value="1"/>
</dbReference>
<evidence type="ECO:0000256" key="6">
    <source>
        <dbReference type="ARBA" id="ARBA00023268"/>
    </source>
</evidence>
<dbReference type="InterPro" id="IPR016035">
    <property type="entry name" value="Acyl_Trfase/lysoPLipase"/>
</dbReference>
<dbReference type="InterPro" id="IPR041068">
    <property type="entry name" value="HTH_51"/>
</dbReference>
<dbReference type="GO" id="GO:0032259">
    <property type="term" value="P:methylation"/>
    <property type="evidence" value="ECO:0007669"/>
    <property type="project" value="UniProtKB-KW"/>
</dbReference>
<organism evidence="12 13">
    <name type="scientific">Colletotrichum spaethianum</name>
    <dbReference type="NCBI Taxonomy" id="700344"/>
    <lineage>
        <taxon>Eukaryota</taxon>
        <taxon>Fungi</taxon>
        <taxon>Dikarya</taxon>
        <taxon>Ascomycota</taxon>
        <taxon>Pezizomycotina</taxon>
        <taxon>Sordariomycetes</taxon>
        <taxon>Hypocreomycetidae</taxon>
        <taxon>Glomerellales</taxon>
        <taxon>Glomerellaceae</taxon>
        <taxon>Colletotrichum</taxon>
        <taxon>Colletotrichum spaethianum species complex</taxon>
    </lineage>
</organism>
<evidence type="ECO:0000313" key="13">
    <source>
        <dbReference type="Proteomes" id="UP001055115"/>
    </source>
</evidence>
<protein>
    <submittedName>
        <fullName evidence="12">Citrinin polyketide synthase</fullName>
    </submittedName>
</protein>
<feature type="region of interest" description="Disordered" evidence="8">
    <location>
        <begin position="1610"/>
        <end position="1642"/>
    </location>
</feature>
<dbReference type="InterPro" id="IPR032088">
    <property type="entry name" value="SAT"/>
</dbReference>
<feature type="compositionally biased region" description="Low complexity" evidence="8">
    <location>
        <begin position="1610"/>
        <end position="1629"/>
    </location>
</feature>
<dbReference type="PROSITE" id="PS00606">
    <property type="entry name" value="KS3_1"/>
    <property type="match status" value="1"/>
</dbReference>
<dbReference type="Pfam" id="PF00550">
    <property type="entry name" value="PP-binding"/>
    <property type="match status" value="1"/>
</dbReference>
<gene>
    <name evidence="12" type="ORF">ColSpa_07070</name>
</gene>
<sequence>MANGNSSALLASDQSSRNSRLAVLTVLSHLAEYATYVGYHDSGGEENWNGESDAHTKNLESLRAGGIQGLCVGLLSASALACARNLTEAAELGAVAVRLALCTAAFVDLDQMDSVDPAVCISARWLRSMNDGSGSPGETCYQPFKEMLDIYQKAYIGVRMDIASATITAPKSDATSLMRHLEEKGAMAKEIDLKGRFHYSGHTNALQTLIQLCDSTPMLQFPQERRPLVPLRQNINGEVVTDEGPLHKTVLRSILTDMADWYTTMSRAVSAVTETLGSKSERVENSPQRLVQLGPVECIPRSVLAGTSIKVLQPTAHGTTRCGYPEDAVAVIGLSCRFPDAETPEKFWDTILRGKKTGDSLLDADSFDCGLFRKSPREAEYMDPQQRLALHLAYEALESAGYFSPSSSWTDNIGCYLGMSSCDYEDHVNARPPSAFSFTGTARSFAGGRISHFFGLTGPSMVIDTACSSSGVAINTAYKAVQSGDCAMALAGGVNLTTAEGRAHQNLAGASFLSPTGQCRPFDTAADGYRRGQGGGFVLLKRLSAAVADNDRILGVLAASAVNNSKGSRSITLPSSESQSTLYRNVLRLANLDPRDVSYVEAHGTGTQKGDPVECQSIRSVFGKDKRAGSPAIRFGSIKGNFGHGEAASGIASLTKVLLMLEHRLITPQANFSVLNPAIPSLEEDNMEISVETVPWNEPYRVALVNNYGASGANAAMVVCQPPMRPHRVISTSPIAHRFPIILAANTAVALIRCGRALSHFIENYPGGFGDEHLPSFAFHLAQRQNHSLAHRTMFSVASAAELRAHLETLVQRSDKNGNTEATQNTKSGPKPVVLLFSGQTGRRAHLNRDAYLGFSLLRRHLDRCNRTLQALGLHSLFPRIFDTEPVEDLVDLHCMQFALQYSVATAWIDAGLKIKTMVGHSLGQLTALCVSGVISLQDALKMVSGRASLIQTKWSTERGRMLSVDADAATVQNIAQSAPEGDKVEIACYNAPLHQVVAGTETAISAFEQAATSKGVSTRRLAVTHAFHSKLVDDILPEYYRLLRELNFRPVDIPIEPCSESAGSWDTVTPQLVGRQSREPVYFVDALSRVEQRLGSCVWLEVGSGSAAITMARRALESQSSRRKLSHTFYAAQLHSTEPVSSLADTILGLWNERVQVQFWLYHASQRHSCMPMNLPSYQFEKTQHWLPYIDRHSVAECEKRVQLPSPRESVDLVSLVGSTGPKDETAFEFSINQHSDEYALFVRGRSVFGHILAPGSVYAESAARAFRLLPTHDESAGLSSVPVELSHMKLHAPFGLDLQKRLRLTLRRHTATSWDFMVESHSLDHDSSKSSRLQASGTIRLQAQESLHFGGGQTLLRRLYDRCDELREDRNGSIVQGAYVKKLMSRVASYDDKYFGIRLIASRGLEAVAHVEDLPVVSQCRTGAALSPPLFDNFLLVAEMHAGSLGDLADDHLYICGGFDKIVPHAPSRNPESHPEGPWKVLSTLERGHDKTVVCDILVFNARDKTLSLSIIGARLRQIPVKSVQKVLEEINTTEPSKAENELRGMDKLLQLGSWGVAPHLSFMNSPAGLDNAEEATLGVVDYLHPGFSNNNTQFGLHSALAPPYGSTTSLSQLSSTDDTKDSLSVSPKPPASSTSLATSEHDQNIAALYDLLAEHLECSNGIPPNMPLGDIGLDSLVAIQIRSDLEKLFGKSPKLQDIDERTTFSDLCGMVLPQDPSTHLKLKASTGNPLNATTSNGIHGIHHISASTAPIIEPGSVLTQDPSNFLSLAVREFSRVKKETSVFAQQTGFAGFYPSVHQKQSLLVSTYILEAFGALGCDVKSLQTGDPFPTFSYLPKHQKLVCRLHEILEEAGIISPPDGQLCRHRTDAPLAPARPSAELYHDILVEHPGYQPDHQLLNVTAPRLADCLSGRADPLQLLFQDKAALNLLEDVYVSSPMFSTGNKMLGEMLLGLFSNHQFRRGGTERLRILEIGAGTGATTRRILDQLLECDVEFTYTFTDISLALVNGSRKKLSTIYGRQRVEANMEFMALDIEKPPPADMLQSYHLVVSSNCIHATQNLQQSCTNIEKLIRKEDGMLCLLELTRPLGWLDCVFGLLDGWWRFTDGRTYALAHENDWKAKLESAGFKNVDWTDDGSRESQHFRLITAWH</sequence>
<dbReference type="InterPro" id="IPR042104">
    <property type="entry name" value="PKS_dehydratase_sf"/>
</dbReference>
<dbReference type="Proteomes" id="UP001055115">
    <property type="component" value="Unassembled WGS sequence"/>
</dbReference>
<feature type="domain" description="PKS/mFAS DH" evidence="11">
    <location>
        <begin position="1215"/>
        <end position="1527"/>
    </location>
</feature>
<feature type="domain" description="Carrier" evidence="9">
    <location>
        <begin position="1642"/>
        <end position="1718"/>
    </location>
</feature>
<keyword evidence="2" id="KW-0596">Phosphopantetheine</keyword>
<feature type="region of interest" description="C-terminal hotdog fold" evidence="7">
    <location>
        <begin position="1373"/>
        <end position="1527"/>
    </location>
</feature>
<evidence type="ECO:0000256" key="8">
    <source>
        <dbReference type="SAM" id="MobiDB-lite"/>
    </source>
</evidence>
<evidence type="ECO:0000259" key="10">
    <source>
        <dbReference type="PROSITE" id="PS52004"/>
    </source>
</evidence>
<dbReference type="GO" id="GO:0044550">
    <property type="term" value="P:secondary metabolite biosynthetic process"/>
    <property type="evidence" value="ECO:0007669"/>
    <property type="project" value="TreeGrafter"/>
</dbReference>
<dbReference type="Gene3D" id="3.40.366.10">
    <property type="entry name" value="Malonyl-Coenzyme A Acyl Carrier Protein, domain 2"/>
    <property type="match status" value="2"/>
</dbReference>
<dbReference type="SUPFAM" id="SSF55048">
    <property type="entry name" value="Probable ACP-binding domain of malonyl-CoA ACP transacylase"/>
    <property type="match status" value="1"/>
</dbReference>
<evidence type="ECO:0000256" key="3">
    <source>
        <dbReference type="ARBA" id="ARBA00022553"/>
    </source>
</evidence>
<comment type="caution">
    <text evidence="12">The sequence shown here is derived from an EMBL/GenBank/DDBJ whole genome shotgun (WGS) entry which is preliminary data.</text>
</comment>
<dbReference type="InterPro" id="IPR001227">
    <property type="entry name" value="Ac_transferase_dom_sf"/>
</dbReference>
<dbReference type="SMART" id="SM00825">
    <property type="entry name" value="PKS_KS"/>
    <property type="match status" value="1"/>
</dbReference>
<dbReference type="GO" id="GO:0006633">
    <property type="term" value="P:fatty acid biosynthetic process"/>
    <property type="evidence" value="ECO:0007669"/>
    <property type="project" value="InterPro"/>
</dbReference>
<dbReference type="InterPro" id="IPR014031">
    <property type="entry name" value="Ketoacyl_synth_C"/>
</dbReference>
<feature type="domain" description="Ketosynthase family 3 (KS3)" evidence="10">
    <location>
        <begin position="326"/>
        <end position="721"/>
    </location>
</feature>
<keyword evidence="5" id="KW-0808">Transferase</keyword>
<dbReference type="InterPro" id="IPR013217">
    <property type="entry name" value="Methyltransf_12"/>
</dbReference>
<dbReference type="PROSITE" id="PS52004">
    <property type="entry name" value="KS3_2"/>
    <property type="match status" value="1"/>
</dbReference>
<dbReference type="InterPro" id="IPR020841">
    <property type="entry name" value="PKS_Beta-ketoAc_synthase_dom"/>
</dbReference>
<dbReference type="SUPFAM" id="SSF47336">
    <property type="entry name" value="ACP-like"/>
    <property type="match status" value="1"/>
</dbReference>
<dbReference type="PROSITE" id="PS50075">
    <property type="entry name" value="CARRIER"/>
    <property type="match status" value="1"/>
</dbReference>
<evidence type="ECO:0000259" key="11">
    <source>
        <dbReference type="PROSITE" id="PS52019"/>
    </source>
</evidence>
<dbReference type="CDD" id="cd02440">
    <property type="entry name" value="AdoMet_MTases"/>
    <property type="match status" value="1"/>
</dbReference>
<keyword evidence="6" id="KW-0511">Multifunctional enzyme</keyword>
<keyword evidence="13" id="KW-1185">Reference proteome</keyword>
<dbReference type="InterPro" id="IPR014043">
    <property type="entry name" value="Acyl_transferase_dom"/>
</dbReference>